<dbReference type="Proteomes" id="UP000077755">
    <property type="component" value="Chromosome 4"/>
</dbReference>
<dbReference type="GO" id="GO:0016020">
    <property type="term" value="C:membrane"/>
    <property type="evidence" value="ECO:0007669"/>
    <property type="project" value="TreeGrafter"/>
</dbReference>
<reference evidence="2" key="2">
    <citation type="submission" date="2022-03" db="EMBL/GenBank/DDBJ databases">
        <title>Draft title - Genomic analysis of global carrot germplasm unveils the trajectory of domestication and the origin of high carotenoid orange carrot.</title>
        <authorList>
            <person name="Iorizzo M."/>
            <person name="Ellison S."/>
            <person name="Senalik D."/>
            <person name="Macko-Podgorni A."/>
            <person name="Grzebelus D."/>
            <person name="Bostan H."/>
            <person name="Rolling W."/>
            <person name="Curaba J."/>
            <person name="Simon P."/>
        </authorList>
    </citation>
    <scope>NUCLEOTIDE SEQUENCE</scope>
    <source>
        <tissue evidence="2">Leaf</tissue>
    </source>
</reference>
<dbReference type="PANTHER" id="PTHR10219:SF34">
    <property type="entry name" value="GLYCOLIPID TRANSFER PROTEIN 3"/>
    <property type="match status" value="1"/>
</dbReference>
<evidence type="ECO:0000313" key="3">
    <source>
        <dbReference type="Proteomes" id="UP000077755"/>
    </source>
</evidence>
<protein>
    <recommendedName>
        <fullName evidence="1">Glycolipid transfer protein domain-containing protein</fullName>
    </recommendedName>
</protein>
<dbReference type="SUPFAM" id="SSF110004">
    <property type="entry name" value="Glycolipid transfer protein, GLTP"/>
    <property type="match status" value="1"/>
</dbReference>
<dbReference type="GO" id="GO:0005829">
    <property type="term" value="C:cytosol"/>
    <property type="evidence" value="ECO:0007669"/>
    <property type="project" value="TreeGrafter"/>
</dbReference>
<dbReference type="Pfam" id="PF08718">
    <property type="entry name" value="GLTP"/>
    <property type="match status" value="1"/>
</dbReference>
<keyword evidence="3" id="KW-1185">Reference proteome</keyword>
<evidence type="ECO:0000259" key="1">
    <source>
        <dbReference type="Pfam" id="PF08718"/>
    </source>
</evidence>
<dbReference type="PANTHER" id="PTHR10219">
    <property type="entry name" value="GLYCOLIPID TRANSFER PROTEIN-RELATED"/>
    <property type="match status" value="1"/>
</dbReference>
<feature type="domain" description="Glycolipid transfer protein" evidence="1">
    <location>
        <begin position="45"/>
        <end position="186"/>
    </location>
</feature>
<dbReference type="InterPro" id="IPR036497">
    <property type="entry name" value="GLTP_sf"/>
</dbReference>
<dbReference type="GO" id="GO:1902388">
    <property type="term" value="F:ceramide 1-phosphate transfer activity"/>
    <property type="evidence" value="ECO:0007669"/>
    <property type="project" value="TreeGrafter"/>
</dbReference>
<dbReference type="KEGG" id="dcr:108216500"/>
<dbReference type="EMBL" id="CP093346">
    <property type="protein sequence ID" value="WOG97174.1"/>
    <property type="molecule type" value="Genomic_DNA"/>
</dbReference>
<name>A0AAF0WWY7_DAUCS</name>
<proteinExistence type="predicted"/>
<dbReference type="InterPro" id="IPR014830">
    <property type="entry name" value="Glycolipid_transfer_prot_dom"/>
</dbReference>
<evidence type="ECO:0000313" key="2">
    <source>
        <dbReference type="EMBL" id="WOG97174.1"/>
    </source>
</evidence>
<dbReference type="Gene3D" id="1.10.3520.10">
    <property type="entry name" value="Glycolipid transfer protein"/>
    <property type="match status" value="1"/>
</dbReference>
<gene>
    <name evidence="2" type="ORF">DCAR_0416514</name>
</gene>
<accession>A0AAF0WWY7</accession>
<dbReference type="AlphaFoldDB" id="A0AAF0WWY7"/>
<sequence>MKRRRDMEMELKMRSELRSAIEEFSKEALIVQPVDDQVHNAAAHIPIKPFLVVCNMVLQVLDKIGPTMAVLRQDINQNIQRLEKFQESNPSLYSNVVEILKKEKNEVSARHVTSCSRAFVWLTRSLDFTVTLLQLLLKDSELKMEKAVEEAYVVTLKPWHGWITSTAYKVALKLVPDTKAFLAILMSNDEDNDRLKEEMEMFISLLVPFLDKIHLISITFNLDNMKSP</sequence>
<organism evidence="2 3">
    <name type="scientific">Daucus carota subsp. sativus</name>
    <name type="common">Carrot</name>
    <dbReference type="NCBI Taxonomy" id="79200"/>
    <lineage>
        <taxon>Eukaryota</taxon>
        <taxon>Viridiplantae</taxon>
        <taxon>Streptophyta</taxon>
        <taxon>Embryophyta</taxon>
        <taxon>Tracheophyta</taxon>
        <taxon>Spermatophyta</taxon>
        <taxon>Magnoliopsida</taxon>
        <taxon>eudicotyledons</taxon>
        <taxon>Gunneridae</taxon>
        <taxon>Pentapetalae</taxon>
        <taxon>asterids</taxon>
        <taxon>campanulids</taxon>
        <taxon>Apiales</taxon>
        <taxon>Apiaceae</taxon>
        <taxon>Apioideae</taxon>
        <taxon>Scandiceae</taxon>
        <taxon>Daucinae</taxon>
        <taxon>Daucus</taxon>
        <taxon>Daucus sect. Daucus</taxon>
    </lineage>
</organism>
<dbReference type="GO" id="GO:1902387">
    <property type="term" value="F:ceramide 1-phosphate binding"/>
    <property type="evidence" value="ECO:0007669"/>
    <property type="project" value="TreeGrafter"/>
</dbReference>
<reference evidence="2" key="1">
    <citation type="journal article" date="2016" name="Nat. Genet.">
        <title>A high-quality carrot genome assembly provides new insights into carotenoid accumulation and asterid genome evolution.</title>
        <authorList>
            <person name="Iorizzo M."/>
            <person name="Ellison S."/>
            <person name="Senalik D."/>
            <person name="Zeng P."/>
            <person name="Satapoomin P."/>
            <person name="Huang J."/>
            <person name="Bowman M."/>
            <person name="Iovene M."/>
            <person name="Sanseverino W."/>
            <person name="Cavagnaro P."/>
            <person name="Yildiz M."/>
            <person name="Macko-Podgorni A."/>
            <person name="Moranska E."/>
            <person name="Grzebelus E."/>
            <person name="Grzebelus D."/>
            <person name="Ashrafi H."/>
            <person name="Zheng Z."/>
            <person name="Cheng S."/>
            <person name="Spooner D."/>
            <person name="Van Deynze A."/>
            <person name="Simon P."/>
        </authorList>
    </citation>
    <scope>NUCLEOTIDE SEQUENCE</scope>
    <source>
        <tissue evidence="2">Leaf</tissue>
    </source>
</reference>